<accession>A0A2S6HUE8</accession>
<dbReference type="InterPro" id="IPR023210">
    <property type="entry name" value="NADP_OxRdtase_dom"/>
</dbReference>
<sequence length="373" mass="42387">MQYRDFGKTGIKVSALGFGAMRLPLSGENQVDEKRAVAMIRHAIDQGVNYIDTAYPYHEGESERIVGEALQEGYREKTYLATKCPVWKLVKEEDFEEVLDEQLAKLKTDHVDFYLLHALSRDRFEEKIKKLKLVEKMEKARADGKIKYIGFSFHDSYDVFQDILDYYDGWDFCQIQYNYVDLTHQAGLKGLKEAAGKGLAVVIMEPLLGGRLANPASHVKEVLGSEKSSVEYALDFLWDQPEVSLLLSGMSDEQQLEDNLLYADRSYIGMVSEEEHAMYKKAKEVFDSMALVGCTGCRYCVPCPFGLEIPEIFSYYNMTAAHKEDEAKAGYEALAIKADSCKTCHRCEKECPQMIKISQVMPEVAKVFEKIQA</sequence>
<dbReference type="InterPro" id="IPR036812">
    <property type="entry name" value="NAD(P)_OxRdtase_dom_sf"/>
</dbReference>
<dbReference type="OrthoDB" id="9773828at2"/>
<dbReference type="InterPro" id="IPR020471">
    <property type="entry name" value="AKR"/>
</dbReference>
<evidence type="ECO:0000256" key="1">
    <source>
        <dbReference type="ARBA" id="ARBA00022723"/>
    </source>
</evidence>
<dbReference type="SUPFAM" id="SSF51430">
    <property type="entry name" value="NAD(P)-linked oxidoreductase"/>
    <property type="match status" value="1"/>
</dbReference>
<protein>
    <recommendedName>
        <fullName evidence="4">4Fe-4S ferredoxin-type domain-containing protein</fullName>
    </recommendedName>
</protein>
<dbReference type="InterPro" id="IPR017900">
    <property type="entry name" value="4Fe4S_Fe_S_CS"/>
</dbReference>
<dbReference type="RefSeq" id="WP_104436560.1">
    <property type="nucleotide sequence ID" value="NZ_PTJA01000004.1"/>
</dbReference>
<dbReference type="Pfam" id="PF13183">
    <property type="entry name" value="Fer4_8"/>
    <property type="match status" value="1"/>
</dbReference>
<dbReference type="EMBL" id="PTJA01000004">
    <property type="protein sequence ID" value="PPK81469.1"/>
    <property type="molecule type" value="Genomic_DNA"/>
</dbReference>
<keyword evidence="2" id="KW-0408">Iron</keyword>
<evidence type="ECO:0000259" key="4">
    <source>
        <dbReference type="PROSITE" id="PS51379"/>
    </source>
</evidence>
<dbReference type="GO" id="GO:0046872">
    <property type="term" value="F:metal ion binding"/>
    <property type="evidence" value="ECO:0007669"/>
    <property type="project" value="UniProtKB-KW"/>
</dbReference>
<dbReference type="PANTHER" id="PTHR43312">
    <property type="entry name" value="D-THREO-ALDOSE 1-DEHYDROGENASE"/>
    <property type="match status" value="1"/>
</dbReference>
<organism evidence="5 6">
    <name type="scientific">Lacrimispora xylanisolvens</name>
    <dbReference type="NCBI Taxonomy" id="384636"/>
    <lineage>
        <taxon>Bacteria</taxon>
        <taxon>Bacillati</taxon>
        <taxon>Bacillota</taxon>
        <taxon>Clostridia</taxon>
        <taxon>Lachnospirales</taxon>
        <taxon>Lachnospiraceae</taxon>
        <taxon>Lacrimispora</taxon>
    </lineage>
</organism>
<dbReference type="GO" id="GO:0051536">
    <property type="term" value="F:iron-sulfur cluster binding"/>
    <property type="evidence" value="ECO:0007669"/>
    <property type="project" value="UniProtKB-KW"/>
</dbReference>
<proteinExistence type="predicted"/>
<name>A0A2S6HUE8_9FIRM</name>
<dbReference type="PROSITE" id="PS51379">
    <property type="entry name" value="4FE4S_FER_2"/>
    <property type="match status" value="1"/>
</dbReference>
<dbReference type="GO" id="GO:0016491">
    <property type="term" value="F:oxidoreductase activity"/>
    <property type="evidence" value="ECO:0007669"/>
    <property type="project" value="InterPro"/>
</dbReference>
<dbReference type="InterPro" id="IPR053135">
    <property type="entry name" value="AKR2_Oxidoreductase"/>
</dbReference>
<dbReference type="CDD" id="cd19096">
    <property type="entry name" value="AKR_Fe-S_oxidoreductase"/>
    <property type="match status" value="1"/>
</dbReference>
<dbReference type="Proteomes" id="UP000237749">
    <property type="component" value="Unassembled WGS sequence"/>
</dbReference>
<gene>
    <name evidence="5" type="ORF">BXY41_104272</name>
</gene>
<reference evidence="5 6" key="1">
    <citation type="submission" date="2018-02" db="EMBL/GenBank/DDBJ databases">
        <title>Genomic Encyclopedia of Archaeal and Bacterial Type Strains, Phase II (KMG-II): from individual species to whole genera.</title>
        <authorList>
            <person name="Goeker M."/>
        </authorList>
    </citation>
    <scope>NUCLEOTIDE SEQUENCE [LARGE SCALE GENOMIC DNA]</scope>
    <source>
        <strain evidence="5 6">DSM 3808</strain>
    </source>
</reference>
<evidence type="ECO:0000256" key="3">
    <source>
        <dbReference type="ARBA" id="ARBA00023014"/>
    </source>
</evidence>
<keyword evidence="1" id="KW-0479">Metal-binding</keyword>
<dbReference type="InterPro" id="IPR017896">
    <property type="entry name" value="4Fe4S_Fe-S-bd"/>
</dbReference>
<evidence type="ECO:0000256" key="2">
    <source>
        <dbReference type="ARBA" id="ARBA00023004"/>
    </source>
</evidence>
<evidence type="ECO:0000313" key="5">
    <source>
        <dbReference type="EMBL" id="PPK81469.1"/>
    </source>
</evidence>
<feature type="domain" description="4Fe-4S ferredoxin-type" evidence="4">
    <location>
        <begin position="332"/>
        <end position="360"/>
    </location>
</feature>
<keyword evidence="6" id="KW-1185">Reference proteome</keyword>
<keyword evidence="3" id="KW-0411">Iron-sulfur</keyword>
<evidence type="ECO:0000313" key="6">
    <source>
        <dbReference type="Proteomes" id="UP000237749"/>
    </source>
</evidence>
<dbReference type="PRINTS" id="PR00069">
    <property type="entry name" value="ALDKETRDTASE"/>
</dbReference>
<dbReference type="AlphaFoldDB" id="A0A2S6HUE8"/>
<dbReference type="PANTHER" id="PTHR43312:SF2">
    <property type="entry name" value="OXIDOREDUCTASE"/>
    <property type="match status" value="1"/>
</dbReference>
<dbReference type="Pfam" id="PF00248">
    <property type="entry name" value="Aldo_ket_red"/>
    <property type="match status" value="1"/>
</dbReference>
<dbReference type="PROSITE" id="PS00198">
    <property type="entry name" value="4FE4S_FER_1"/>
    <property type="match status" value="1"/>
</dbReference>
<comment type="caution">
    <text evidence="5">The sequence shown here is derived from an EMBL/GenBank/DDBJ whole genome shotgun (WGS) entry which is preliminary data.</text>
</comment>
<dbReference type="Gene3D" id="3.20.20.100">
    <property type="entry name" value="NADP-dependent oxidoreductase domain"/>
    <property type="match status" value="1"/>
</dbReference>